<name>A0A9X5CDT7_9FIRM</name>
<dbReference type="AlphaFoldDB" id="A0A9X5CDT7"/>
<feature type="transmembrane region" description="Helical" evidence="1">
    <location>
        <begin position="63"/>
        <end position="90"/>
    </location>
</feature>
<proteinExistence type="predicted"/>
<sequence>MKSGFTLKDYWALIKMSMRSAYWRIDSRNWGKQLDGVFFWIVWIFPVGVVLALFNILNTATTFFALGVAGVIGELLKSFFLLVFCVPVTFNIKRMKYSIHFKDSTWWKNTGIRPSEMLSDKGVYGEYIATIYAEEHLKANQVYGKILNNVFIPVPGGSFNEIDMISISEIGIQVIEAKGRQGKLSGNWMDETLSQNGNEMQNPLIQNLNHCNYLVEYLYQKLPLPACEFKLFTDLFAFIKNVVLFSVYGIQDNINRSFEPNMDFYVGMSDKYASQRFKNRTLSKEQVDMIYETLLPVASYSPEKRRQMIQQRELEKQQKERLREQQMRTHTYKPNTVYYVVDMNFIDIDGKWYRGNVVCKERNCGMDENNEPVFYRTFLEPSDGWYYAKPNMTFNKRLTESDYNEATIIDIYNQKYNSPFLEK</sequence>
<keyword evidence="1" id="KW-0812">Transmembrane</keyword>
<evidence type="ECO:0000256" key="1">
    <source>
        <dbReference type="SAM" id="Phobius"/>
    </source>
</evidence>
<dbReference type="OrthoDB" id="569879at2"/>
<accession>A0A9X5CDT7</accession>
<dbReference type="Pfam" id="PF08378">
    <property type="entry name" value="NERD"/>
    <property type="match status" value="1"/>
</dbReference>
<protein>
    <recommendedName>
        <fullName evidence="2">NERD domain-containing protein</fullName>
    </recommendedName>
</protein>
<dbReference type="EMBL" id="VIRB01000129">
    <property type="protein sequence ID" value="NDO71007.1"/>
    <property type="molecule type" value="Genomic_DNA"/>
</dbReference>
<keyword evidence="1" id="KW-1133">Transmembrane helix</keyword>
<comment type="caution">
    <text evidence="3">The sequence shown here is derived from an EMBL/GenBank/DDBJ whole genome shotgun (WGS) entry which is preliminary data.</text>
</comment>
<organism evidence="3 4">
    <name type="scientific">Schaedlerella arabinosiphila</name>
    <dbReference type="NCBI Taxonomy" id="2044587"/>
    <lineage>
        <taxon>Bacteria</taxon>
        <taxon>Bacillati</taxon>
        <taxon>Bacillota</taxon>
        <taxon>Clostridia</taxon>
        <taxon>Lachnospirales</taxon>
        <taxon>Lachnospiraceae</taxon>
        <taxon>Schaedlerella</taxon>
    </lineage>
</organism>
<keyword evidence="1" id="KW-0472">Membrane</keyword>
<dbReference type="InterPro" id="IPR011528">
    <property type="entry name" value="NERD"/>
</dbReference>
<evidence type="ECO:0000313" key="3">
    <source>
        <dbReference type="EMBL" id="NDO71007.1"/>
    </source>
</evidence>
<evidence type="ECO:0000313" key="4">
    <source>
        <dbReference type="Proteomes" id="UP000474104"/>
    </source>
</evidence>
<reference evidence="3 4" key="1">
    <citation type="submission" date="2019-07" db="EMBL/GenBank/DDBJ databases">
        <title>Draft genome sequences of 15 bacterial species constituting the stable defined intestinal microbiota of the GM15 gnotobiotic mouse model.</title>
        <authorList>
            <person name="Elie C."/>
            <person name="Mathieu A."/>
            <person name="Saliou A."/>
            <person name="Darnaud M."/>
            <person name="Leulier F."/>
            <person name="Tamellini A."/>
        </authorList>
    </citation>
    <scope>NUCLEOTIDE SEQUENCE [LARGE SCALE GENOMIC DNA]</scope>
    <source>
        <strain evidence="4">ASF 502</strain>
    </source>
</reference>
<dbReference type="Proteomes" id="UP000474104">
    <property type="component" value="Unassembled WGS sequence"/>
</dbReference>
<feature type="domain" description="NERD" evidence="2">
    <location>
        <begin position="121"/>
        <end position="237"/>
    </location>
</feature>
<gene>
    <name evidence="3" type="ORF">FMM80_21060</name>
</gene>
<dbReference type="RefSeq" id="WP_004079840.1">
    <property type="nucleotide sequence ID" value="NZ_VIRB01000129.1"/>
</dbReference>
<dbReference type="PROSITE" id="PS50965">
    <property type="entry name" value="NERD"/>
    <property type="match status" value="1"/>
</dbReference>
<evidence type="ECO:0000259" key="2">
    <source>
        <dbReference type="PROSITE" id="PS50965"/>
    </source>
</evidence>
<feature type="transmembrane region" description="Helical" evidence="1">
    <location>
        <begin position="37"/>
        <end position="57"/>
    </location>
</feature>